<dbReference type="Pfam" id="PF01047">
    <property type="entry name" value="MarR"/>
    <property type="match status" value="1"/>
</dbReference>
<keyword evidence="6" id="KW-1185">Reference proteome</keyword>
<dbReference type="InterPro" id="IPR036390">
    <property type="entry name" value="WH_DNA-bd_sf"/>
</dbReference>
<keyword evidence="3" id="KW-0804">Transcription</keyword>
<evidence type="ECO:0000256" key="2">
    <source>
        <dbReference type="ARBA" id="ARBA00023125"/>
    </source>
</evidence>
<dbReference type="SUPFAM" id="SSF46785">
    <property type="entry name" value="Winged helix' DNA-binding domain"/>
    <property type="match status" value="1"/>
</dbReference>
<dbReference type="InterPro" id="IPR036388">
    <property type="entry name" value="WH-like_DNA-bd_sf"/>
</dbReference>
<accession>A0A1L8RI71</accession>
<dbReference type="EMBL" id="JXKH01000002">
    <property type="protein sequence ID" value="OJG19470.1"/>
    <property type="molecule type" value="Genomic_DNA"/>
</dbReference>
<proteinExistence type="predicted"/>
<evidence type="ECO:0000256" key="3">
    <source>
        <dbReference type="ARBA" id="ARBA00023163"/>
    </source>
</evidence>
<dbReference type="Gene3D" id="1.10.10.10">
    <property type="entry name" value="Winged helix-like DNA-binding domain superfamily/Winged helix DNA-binding domain"/>
    <property type="match status" value="1"/>
</dbReference>
<gene>
    <name evidence="5" type="ORF">RU97_GL001041</name>
</gene>
<keyword evidence="2" id="KW-0238">DNA-binding</keyword>
<organism evidence="5 6">
    <name type="scientific">Enterococcus canis</name>
    <dbReference type="NCBI Taxonomy" id="214095"/>
    <lineage>
        <taxon>Bacteria</taxon>
        <taxon>Bacillati</taxon>
        <taxon>Bacillota</taxon>
        <taxon>Bacilli</taxon>
        <taxon>Lactobacillales</taxon>
        <taxon>Enterococcaceae</taxon>
        <taxon>Enterococcus</taxon>
    </lineage>
</organism>
<sequence length="135" mass="15778">MNTGYLLMNVSKKLRYRLNQQLVQLDLTAQQWAVIQQLHQMAHQAVSAQILTERLDMDKPTISAIIKRLELKDILYRKKNTVDSRVYDLFLTAKGQTIFESARELSDVTLTEFLARLSETQQQELNQLLQKLEEE</sequence>
<dbReference type="PRINTS" id="PR00598">
    <property type="entry name" value="HTHMARR"/>
</dbReference>
<evidence type="ECO:0000313" key="5">
    <source>
        <dbReference type="EMBL" id="OJG19470.1"/>
    </source>
</evidence>
<dbReference type="GO" id="GO:0006950">
    <property type="term" value="P:response to stress"/>
    <property type="evidence" value="ECO:0007669"/>
    <property type="project" value="TreeGrafter"/>
</dbReference>
<name>A0A1L8RI71_9ENTE</name>
<dbReference type="STRING" id="214095.RU97_GL001041"/>
<feature type="domain" description="HTH marR-type" evidence="4">
    <location>
        <begin position="1"/>
        <end position="134"/>
    </location>
</feature>
<dbReference type="AlphaFoldDB" id="A0A1L8RI71"/>
<dbReference type="GO" id="GO:0003677">
    <property type="term" value="F:DNA binding"/>
    <property type="evidence" value="ECO:0007669"/>
    <property type="project" value="UniProtKB-KW"/>
</dbReference>
<evidence type="ECO:0000259" key="4">
    <source>
        <dbReference type="PROSITE" id="PS50995"/>
    </source>
</evidence>
<dbReference type="RefSeq" id="WP_067390160.1">
    <property type="nucleotide sequence ID" value="NZ_JXKH01000002.1"/>
</dbReference>
<dbReference type="InterPro" id="IPR039422">
    <property type="entry name" value="MarR/SlyA-like"/>
</dbReference>
<protein>
    <recommendedName>
        <fullName evidence="4">HTH marR-type domain-containing protein</fullName>
    </recommendedName>
</protein>
<evidence type="ECO:0000313" key="6">
    <source>
        <dbReference type="Proteomes" id="UP000181884"/>
    </source>
</evidence>
<dbReference type="PANTHER" id="PTHR33164:SF64">
    <property type="entry name" value="TRANSCRIPTIONAL REGULATOR SLYA"/>
    <property type="match status" value="1"/>
</dbReference>
<dbReference type="PROSITE" id="PS50995">
    <property type="entry name" value="HTH_MARR_2"/>
    <property type="match status" value="1"/>
</dbReference>
<reference evidence="5 6" key="1">
    <citation type="submission" date="2014-12" db="EMBL/GenBank/DDBJ databases">
        <title>Draft genome sequences of 29 type strains of Enterococci.</title>
        <authorList>
            <person name="Zhong Z."/>
            <person name="Sun Z."/>
            <person name="Liu W."/>
            <person name="Zhang W."/>
            <person name="Zhang H."/>
        </authorList>
    </citation>
    <scope>NUCLEOTIDE SEQUENCE [LARGE SCALE GENOMIC DNA]</scope>
    <source>
        <strain evidence="5 6">DSM 17029</strain>
    </source>
</reference>
<dbReference type="InterPro" id="IPR000835">
    <property type="entry name" value="HTH_MarR-typ"/>
</dbReference>
<evidence type="ECO:0000256" key="1">
    <source>
        <dbReference type="ARBA" id="ARBA00023015"/>
    </source>
</evidence>
<dbReference type="PANTHER" id="PTHR33164">
    <property type="entry name" value="TRANSCRIPTIONAL REGULATOR, MARR FAMILY"/>
    <property type="match status" value="1"/>
</dbReference>
<comment type="caution">
    <text evidence="5">The sequence shown here is derived from an EMBL/GenBank/DDBJ whole genome shotgun (WGS) entry which is preliminary data.</text>
</comment>
<dbReference type="SMART" id="SM00347">
    <property type="entry name" value="HTH_MARR"/>
    <property type="match status" value="1"/>
</dbReference>
<dbReference type="Proteomes" id="UP000181884">
    <property type="component" value="Unassembled WGS sequence"/>
</dbReference>
<keyword evidence="1" id="KW-0805">Transcription regulation</keyword>
<dbReference type="GO" id="GO:0003700">
    <property type="term" value="F:DNA-binding transcription factor activity"/>
    <property type="evidence" value="ECO:0007669"/>
    <property type="project" value="InterPro"/>
</dbReference>